<dbReference type="InterPro" id="IPR051158">
    <property type="entry name" value="Metallophosphoesterase_sf"/>
</dbReference>
<dbReference type="Gene3D" id="3.60.21.10">
    <property type="match status" value="1"/>
</dbReference>
<dbReference type="PANTHER" id="PTHR31302">
    <property type="entry name" value="TRANSMEMBRANE PROTEIN WITH METALLOPHOSPHOESTERASE DOMAIN-RELATED"/>
    <property type="match status" value="1"/>
</dbReference>
<dbReference type="PANTHER" id="PTHR31302:SF0">
    <property type="entry name" value="TRANSMEMBRANE PROTEIN WITH METALLOPHOSPHOESTERASE DOMAIN"/>
    <property type="match status" value="1"/>
</dbReference>
<comment type="caution">
    <text evidence="3">The sequence shown here is derived from an EMBL/GenBank/DDBJ whole genome shotgun (WGS) entry which is preliminary data.</text>
</comment>
<accession>A0ABQ9Y3G7</accession>
<dbReference type="InterPro" id="IPR004843">
    <property type="entry name" value="Calcineurin-like_PHP"/>
</dbReference>
<keyword evidence="1" id="KW-1133">Transmembrane helix</keyword>
<feature type="transmembrane region" description="Helical" evidence="1">
    <location>
        <begin position="21"/>
        <end position="44"/>
    </location>
</feature>
<name>A0ABQ9Y3G7_9EUKA</name>
<dbReference type="Pfam" id="PF00149">
    <property type="entry name" value="Metallophos"/>
    <property type="match status" value="1"/>
</dbReference>
<keyword evidence="1" id="KW-0812">Transmembrane</keyword>
<sequence>MKPLTNKNYNWWMRGLVYILFVSREFLIGLCPFCLVMEVVMIIAHCVPISVLLDHGWIAGSICCLGGLGIVGYGLINGTHVHIRRRRIGTYLSSSLRVIHVSDLHSGVRGSGALKRIVSKVNGLRGDMIVMTGDVLDSIALLVRPSEEDRIGGSSRMVENKHYGCRSDETRPLGELFAPLGVFFVTGNHEFYHDIDGVMRTLARYPNIRILDGRVLDLVHNGDPIRLIGLAGNRRSFPATFEIPPFNHPRLVDTDAPLALTTPFTMLLQHQPYKRASVQNMLRSSATVGFFGHTHGGQTFPNWPAVKFGWAASRGRVELKGHREGEGGGSEFVSEEEEWKGKRSRSWLVDGNPSMFVHQGTGTMQAPFRTIGNCSIDVYDFVGQDHDC</sequence>
<evidence type="ECO:0000313" key="3">
    <source>
        <dbReference type="EMBL" id="KAK2958297.1"/>
    </source>
</evidence>
<evidence type="ECO:0000256" key="1">
    <source>
        <dbReference type="SAM" id="Phobius"/>
    </source>
</evidence>
<dbReference type="EMBL" id="JARBJD010000039">
    <property type="protein sequence ID" value="KAK2958297.1"/>
    <property type="molecule type" value="Genomic_DNA"/>
</dbReference>
<feature type="domain" description="Calcineurin-like phosphoesterase" evidence="2">
    <location>
        <begin position="96"/>
        <end position="296"/>
    </location>
</feature>
<dbReference type="Proteomes" id="UP001281761">
    <property type="component" value="Unassembled WGS sequence"/>
</dbReference>
<proteinExistence type="predicted"/>
<reference evidence="3 4" key="1">
    <citation type="journal article" date="2022" name="bioRxiv">
        <title>Genomics of Preaxostyla Flagellates Illuminates Evolutionary Transitions and the Path Towards Mitochondrial Loss.</title>
        <authorList>
            <person name="Novak L.V.F."/>
            <person name="Treitli S.C."/>
            <person name="Pyrih J."/>
            <person name="Halakuc P."/>
            <person name="Pipaliya S.V."/>
            <person name="Vacek V."/>
            <person name="Brzon O."/>
            <person name="Soukal P."/>
            <person name="Eme L."/>
            <person name="Dacks J.B."/>
            <person name="Karnkowska A."/>
            <person name="Elias M."/>
            <person name="Hampl V."/>
        </authorList>
    </citation>
    <scope>NUCLEOTIDE SEQUENCE [LARGE SCALE GENOMIC DNA]</scope>
    <source>
        <strain evidence="3">NAU3</strain>
        <tissue evidence="3">Gut</tissue>
    </source>
</reference>
<protein>
    <submittedName>
        <fullName evidence="3">Ser/Thr phosphatase family protein</fullName>
    </submittedName>
</protein>
<keyword evidence="1" id="KW-0472">Membrane</keyword>
<organism evidence="3 4">
    <name type="scientific">Blattamonas nauphoetae</name>
    <dbReference type="NCBI Taxonomy" id="2049346"/>
    <lineage>
        <taxon>Eukaryota</taxon>
        <taxon>Metamonada</taxon>
        <taxon>Preaxostyla</taxon>
        <taxon>Oxymonadida</taxon>
        <taxon>Blattamonas</taxon>
    </lineage>
</organism>
<evidence type="ECO:0000259" key="2">
    <source>
        <dbReference type="Pfam" id="PF00149"/>
    </source>
</evidence>
<keyword evidence="4" id="KW-1185">Reference proteome</keyword>
<dbReference type="SUPFAM" id="SSF56300">
    <property type="entry name" value="Metallo-dependent phosphatases"/>
    <property type="match status" value="1"/>
</dbReference>
<evidence type="ECO:0000313" key="4">
    <source>
        <dbReference type="Proteomes" id="UP001281761"/>
    </source>
</evidence>
<dbReference type="InterPro" id="IPR029052">
    <property type="entry name" value="Metallo-depent_PP-like"/>
</dbReference>
<gene>
    <name evidence="3" type="ORF">BLNAU_6784</name>
</gene>
<feature type="transmembrane region" description="Helical" evidence="1">
    <location>
        <begin position="56"/>
        <end position="76"/>
    </location>
</feature>